<dbReference type="PANTHER" id="PTHR14374">
    <property type="entry name" value="FOIE GRAS"/>
    <property type="match status" value="1"/>
</dbReference>
<protein>
    <recommendedName>
        <fullName evidence="2">Trafficking protein particle complex subunit 11 domain-containing protein</fullName>
    </recommendedName>
</protein>
<keyword evidence="4" id="KW-1185">Reference proteome</keyword>
<feature type="region of interest" description="Disordered" evidence="1">
    <location>
        <begin position="1144"/>
        <end position="1193"/>
    </location>
</feature>
<feature type="region of interest" description="Disordered" evidence="1">
    <location>
        <begin position="158"/>
        <end position="180"/>
    </location>
</feature>
<feature type="region of interest" description="Disordered" evidence="1">
    <location>
        <begin position="96"/>
        <end position="118"/>
    </location>
</feature>
<feature type="compositionally biased region" description="Low complexity" evidence="1">
    <location>
        <begin position="108"/>
        <end position="118"/>
    </location>
</feature>
<feature type="region of interest" description="Disordered" evidence="1">
    <location>
        <begin position="26"/>
        <end position="49"/>
    </location>
</feature>
<evidence type="ECO:0000259" key="2">
    <source>
        <dbReference type="Pfam" id="PF11817"/>
    </source>
</evidence>
<evidence type="ECO:0000313" key="4">
    <source>
        <dbReference type="Proteomes" id="UP000807342"/>
    </source>
</evidence>
<dbReference type="Pfam" id="PF11817">
    <property type="entry name" value="Foie-gras_1"/>
    <property type="match status" value="1"/>
</dbReference>
<proteinExistence type="predicted"/>
<comment type="caution">
    <text evidence="3">The sequence shown here is derived from an EMBL/GenBank/DDBJ whole genome shotgun (WGS) entry which is preliminary data.</text>
</comment>
<dbReference type="EMBL" id="MU151434">
    <property type="protein sequence ID" value="KAF9443791.1"/>
    <property type="molecule type" value="Genomic_DNA"/>
</dbReference>
<dbReference type="InterPro" id="IPR021773">
    <property type="entry name" value="TPC11"/>
</dbReference>
<feature type="compositionally biased region" description="Basic and acidic residues" evidence="1">
    <location>
        <begin position="1164"/>
        <end position="1174"/>
    </location>
</feature>
<feature type="compositionally biased region" description="Basic and acidic residues" evidence="1">
    <location>
        <begin position="166"/>
        <end position="180"/>
    </location>
</feature>
<dbReference type="PANTHER" id="PTHR14374:SF0">
    <property type="entry name" value="TRAFFICKING PROTEIN PARTICLE COMPLEX SUBUNIT 11"/>
    <property type="match status" value="1"/>
</dbReference>
<organism evidence="3 4">
    <name type="scientific">Macrolepiota fuliginosa MF-IS2</name>
    <dbReference type="NCBI Taxonomy" id="1400762"/>
    <lineage>
        <taxon>Eukaryota</taxon>
        <taxon>Fungi</taxon>
        <taxon>Dikarya</taxon>
        <taxon>Basidiomycota</taxon>
        <taxon>Agaricomycotina</taxon>
        <taxon>Agaricomycetes</taxon>
        <taxon>Agaricomycetidae</taxon>
        <taxon>Agaricales</taxon>
        <taxon>Agaricineae</taxon>
        <taxon>Agaricaceae</taxon>
        <taxon>Macrolepiota</taxon>
    </lineage>
</organism>
<feature type="domain" description="Trafficking protein particle complex subunit 11" evidence="2">
    <location>
        <begin position="353"/>
        <end position="430"/>
    </location>
</feature>
<feature type="compositionally biased region" description="Pro residues" evidence="1">
    <location>
        <begin position="32"/>
        <end position="43"/>
    </location>
</feature>
<accession>A0A9P5X6N2</accession>
<dbReference type="OrthoDB" id="6278596at2759"/>
<evidence type="ECO:0000313" key="3">
    <source>
        <dbReference type="EMBL" id="KAF9443791.1"/>
    </source>
</evidence>
<name>A0A9P5X6N2_9AGAR</name>
<evidence type="ECO:0000256" key="1">
    <source>
        <dbReference type="SAM" id="MobiDB-lite"/>
    </source>
</evidence>
<dbReference type="AlphaFoldDB" id="A0A9P5X6N2"/>
<reference evidence="3" key="1">
    <citation type="submission" date="2020-11" db="EMBL/GenBank/DDBJ databases">
        <authorList>
            <consortium name="DOE Joint Genome Institute"/>
            <person name="Ahrendt S."/>
            <person name="Riley R."/>
            <person name="Andreopoulos W."/>
            <person name="Labutti K."/>
            <person name="Pangilinan J."/>
            <person name="Ruiz-Duenas F.J."/>
            <person name="Barrasa J.M."/>
            <person name="Sanchez-Garcia M."/>
            <person name="Camarero S."/>
            <person name="Miyauchi S."/>
            <person name="Serrano A."/>
            <person name="Linde D."/>
            <person name="Babiker R."/>
            <person name="Drula E."/>
            <person name="Ayuso-Fernandez I."/>
            <person name="Pacheco R."/>
            <person name="Padilla G."/>
            <person name="Ferreira P."/>
            <person name="Barriuso J."/>
            <person name="Kellner H."/>
            <person name="Castanera R."/>
            <person name="Alfaro M."/>
            <person name="Ramirez L."/>
            <person name="Pisabarro A.G."/>
            <person name="Kuo A."/>
            <person name="Tritt A."/>
            <person name="Lipzen A."/>
            <person name="He G."/>
            <person name="Yan M."/>
            <person name="Ng V."/>
            <person name="Cullen D."/>
            <person name="Martin F."/>
            <person name="Rosso M.-N."/>
            <person name="Henrissat B."/>
            <person name="Hibbett D."/>
            <person name="Martinez A.T."/>
            <person name="Grigoriev I.V."/>
        </authorList>
    </citation>
    <scope>NUCLEOTIDE SEQUENCE</scope>
    <source>
        <strain evidence="3">MF-IS2</strain>
    </source>
</reference>
<gene>
    <name evidence="3" type="ORF">P691DRAFT_808325</name>
</gene>
<dbReference type="Proteomes" id="UP000807342">
    <property type="component" value="Unassembled WGS sequence"/>
</dbReference>
<sequence>MNSYPPELLAQLAPVMFVAGLDVPQNIAQHPPTTPATPAPSTPQSPSVKSTDSFHALILRLRDALAAQRKVAIWQPEKAKTFHVILVDKEARFPPRKLIPPDDPQYASSHSPLSPLTPSSPLHPDGLIAPIWIRKHTTLVPSVFVLFLRLYEYPPHNPKSPLEGPDVDREREREAEEKRRDTELAAEIALRKKSTNDRNIKLTVVLLASRRMLDDPTLDTRLTYIRRHSGLDSRAALFVLSPVSPTELGEFVKSLSQALYEPALEYYTAHSKRVRRKRNRHSTVVSSYPNPPISNVARPLRPEGWTVRYEYKMACFAEFRGEDEVALKHYQDAYDMLIIMFGSPAILPPRTKRWAEAKVLADTINIKITKLYLYNNEHSLALSHHTTHMRKFGDFSRGWGIGEETYEFWSWFARQNRLFAELLEQGMCWNLVIPVHKPQVVVTSSSGPQAPNPSAQQLAGIDGNQRMLGLNPSHLPGFCYYAATRCMEMRQTGPILLSPGFMNEKKVEHNTLILELYVQAYELFKENNLGDTSNHGQGCLTLWIAYHIIQTYYRFFGWMAKTYHRECWGSMLRPLLMMYIQLLFEMMGHDSPDEEDASSLEEDLVAVLQSSVPKTPDTPFVVDLLETKLLFNTSAVFWSPDVKIGEAAAFQVSLTAPTSISISTLPISLLEIYFDKDDDPSVIIRHSPKEQAMSSLQRVNVGDITSQTAEVEANLRWGLGDILVISGTVSSNIPTVLKISRLIVALELGAWKLEIPLQSCASRRGQPGVGKWLSSVNPPRFASVKQEQYSSTTVKHRPHQVSVSIRHDAPAYLDEYYPITIEVTNVDDKDLDVTLNVLLQPTDVDGAVNCVTVDDERSSSLIKGVYCGVAKPGATVTKMLYLLSSNVAGDRVLDISVQTTSPGTINEDQGHRANDVTETLNTMVVPTLEPFRVVQDVSYQYNLKCWAGLADLTSYDEDYEDGGRSTEAMVREVTTYSQESGPNFLPGDEFNIMSRFALSANDHAREQASIASGCYAIHWRRTLVNAGKHGELSTTQIKIPALEPPRENIVALLEVPSVAKLHVPINLNLSVRNYHPTLSANILCQLETDNVDTFVVSGLRSGRLPILLPGAEEKITWRLIPMECGNMRLPKLKVSNRRKTIVAQAQSDTEEATPAGEGEVVDVVDVRRDRRVGEAPEGEEDDGHGPMTILVLP</sequence>